<feature type="non-terminal residue" evidence="8">
    <location>
        <position position="272"/>
    </location>
</feature>
<dbReference type="PANTHER" id="PTHR12663">
    <property type="entry name" value="ANDROGEN INDUCED INHIBITOR OF PROLIFERATION AS3 / PDS5-RELATED"/>
    <property type="match status" value="1"/>
</dbReference>
<dbReference type="Pfam" id="PF20168">
    <property type="entry name" value="PDS5"/>
    <property type="match status" value="1"/>
</dbReference>
<dbReference type="EMBL" id="KI632284">
    <property type="protein sequence ID" value="EYU20217.1"/>
    <property type="molecule type" value="Genomic_DNA"/>
</dbReference>
<keyword evidence="3" id="KW-0227">DNA damage</keyword>
<dbReference type="Proteomes" id="UP000030748">
    <property type="component" value="Unassembled WGS sequence"/>
</dbReference>
<dbReference type="GO" id="GO:0006281">
    <property type="term" value="P:DNA repair"/>
    <property type="evidence" value="ECO:0007669"/>
    <property type="project" value="UniProtKB-KW"/>
</dbReference>
<dbReference type="GO" id="GO:0051301">
    <property type="term" value="P:cell division"/>
    <property type="evidence" value="ECO:0007669"/>
    <property type="project" value="UniProtKB-KW"/>
</dbReference>
<organism evidence="8 9">
    <name type="scientific">Erythranthe guttata</name>
    <name type="common">Yellow monkey flower</name>
    <name type="synonym">Mimulus guttatus</name>
    <dbReference type="NCBI Taxonomy" id="4155"/>
    <lineage>
        <taxon>Eukaryota</taxon>
        <taxon>Viridiplantae</taxon>
        <taxon>Streptophyta</taxon>
        <taxon>Embryophyta</taxon>
        <taxon>Tracheophyta</taxon>
        <taxon>Spermatophyta</taxon>
        <taxon>Magnoliopsida</taxon>
        <taxon>eudicotyledons</taxon>
        <taxon>Gunneridae</taxon>
        <taxon>Pentapetalae</taxon>
        <taxon>asterids</taxon>
        <taxon>lamiids</taxon>
        <taxon>Lamiales</taxon>
        <taxon>Phrymaceae</taxon>
        <taxon>Erythranthe</taxon>
    </lineage>
</organism>
<keyword evidence="9" id="KW-1185">Reference proteome</keyword>
<evidence type="ECO:0000256" key="6">
    <source>
        <dbReference type="ARBA" id="ARBA00023242"/>
    </source>
</evidence>
<protein>
    <recommendedName>
        <fullName evidence="10">TATA-binding protein interacting (TIP20) domain-containing protein</fullName>
    </recommendedName>
</protein>
<keyword evidence="4" id="KW-0498">Mitosis</keyword>
<comment type="subcellular location">
    <subcellularLocation>
        <location evidence="1">Nucleus</location>
    </subcellularLocation>
</comment>
<dbReference type="GO" id="GO:0005634">
    <property type="term" value="C:nucleus"/>
    <property type="evidence" value="ECO:0007669"/>
    <property type="project" value="UniProtKB-SubCell"/>
</dbReference>
<evidence type="ECO:0000313" key="8">
    <source>
        <dbReference type="EMBL" id="EYU20217.1"/>
    </source>
</evidence>
<proteinExistence type="predicted"/>
<evidence type="ECO:0000256" key="7">
    <source>
        <dbReference type="ARBA" id="ARBA00023306"/>
    </source>
</evidence>
<sequence length="272" mass="29930">MPSLSIEELEERLSAAGSSLLQPSTSPDDLLPLLDQIEELLSKVEQSPAKSMQDAISPLMKGLVAEELVKHSDVDVKVGVASCISEITRITAPDAPYDDDKMKDVFQLIVSSFENLSDVSSRSHEKRATILETVAKVRSCVIMLDLECDQMIIEMFQHFLNAIRDYHAEGIFTSMETIMTLVLEESEDVSPDLLNPILATLKRNNEAAMPISKKLAERVIQNSAEKIRSYLTQAVISLDAALNDFGEVVASVCRENTGTVGHNNESVLRGQP</sequence>
<dbReference type="GO" id="GO:0007064">
    <property type="term" value="P:mitotic sister chromatid cohesion"/>
    <property type="evidence" value="ECO:0007669"/>
    <property type="project" value="InterPro"/>
</dbReference>
<evidence type="ECO:0000256" key="3">
    <source>
        <dbReference type="ARBA" id="ARBA00022763"/>
    </source>
</evidence>
<evidence type="ECO:0008006" key="10">
    <source>
        <dbReference type="Google" id="ProtNLM"/>
    </source>
</evidence>
<accession>A0A022PUZ2</accession>
<evidence type="ECO:0000256" key="2">
    <source>
        <dbReference type="ARBA" id="ARBA00022618"/>
    </source>
</evidence>
<reference evidence="8 9" key="1">
    <citation type="journal article" date="2013" name="Proc. Natl. Acad. Sci. U.S.A.">
        <title>Fine-scale variation in meiotic recombination in Mimulus inferred from population shotgun sequencing.</title>
        <authorList>
            <person name="Hellsten U."/>
            <person name="Wright K.M."/>
            <person name="Jenkins J."/>
            <person name="Shu S."/>
            <person name="Yuan Y."/>
            <person name="Wessler S.R."/>
            <person name="Schmutz J."/>
            <person name="Willis J.H."/>
            <person name="Rokhsar D.S."/>
        </authorList>
    </citation>
    <scope>NUCLEOTIDE SEQUENCE [LARGE SCALE GENOMIC DNA]</scope>
    <source>
        <strain evidence="9">cv. DUN x IM62</strain>
    </source>
</reference>
<dbReference type="PANTHER" id="PTHR12663:SF3">
    <property type="entry name" value="SISTER CHROMATID COHESION PROTEIN PDS5 HOMOLOG C"/>
    <property type="match status" value="1"/>
</dbReference>
<dbReference type="InterPro" id="IPR039776">
    <property type="entry name" value="Pds5"/>
</dbReference>
<keyword evidence="6" id="KW-0539">Nucleus</keyword>
<dbReference type="SUPFAM" id="SSF48371">
    <property type="entry name" value="ARM repeat"/>
    <property type="match status" value="1"/>
</dbReference>
<evidence type="ECO:0000313" key="9">
    <source>
        <dbReference type="Proteomes" id="UP000030748"/>
    </source>
</evidence>
<dbReference type="GO" id="GO:0035825">
    <property type="term" value="P:homologous recombination"/>
    <property type="evidence" value="ECO:0007669"/>
    <property type="project" value="UniProtKB-ARBA"/>
</dbReference>
<evidence type="ECO:0000256" key="5">
    <source>
        <dbReference type="ARBA" id="ARBA00023204"/>
    </source>
</evidence>
<dbReference type="InterPro" id="IPR016024">
    <property type="entry name" value="ARM-type_fold"/>
</dbReference>
<evidence type="ECO:0000256" key="4">
    <source>
        <dbReference type="ARBA" id="ARBA00022776"/>
    </source>
</evidence>
<keyword evidence="2" id="KW-0132">Cell division</keyword>
<dbReference type="STRING" id="4155.A0A022PUZ2"/>
<evidence type="ECO:0000256" key="1">
    <source>
        <dbReference type="ARBA" id="ARBA00004123"/>
    </source>
</evidence>
<keyword evidence="5" id="KW-0234">DNA repair</keyword>
<gene>
    <name evidence="8" type="ORF">MIMGU_mgv1a0017261mg</name>
</gene>
<name>A0A022PUZ2_ERYGU</name>
<dbReference type="AlphaFoldDB" id="A0A022PUZ2"/>
<keyword evidence="7" id="KW-0131">Cell cycle</keyword>